<protein>
    <submittedName>
        <fullName evidence="2">Uncharacterized protein</fullName>
    </submittedName>
</protein>
<gene>
    <name evidence="2" type="ORF">G7Y89_g15857</name>
</gene>
<evidence type="ECO:0000256" key="1">
    <source>
        <dbReference type="SAM" id="MobiDB-lite"/>
    </source>
</evidence>
<proteinExistence type="predicted"/>
<dbReference type="AlphaFoldDB" id="A0A8H4QEL5"/>
<dbReference type="EMBL" id="JAAMPI010002776">
    <property type="protein sequence ID" value="KAF4609459.1"/>
    <property type="molecule type" value="Genomic_DNA"/>
</dbReference>
<evidence type="ECO:0000313" key="2">
    <source>
        <dbReference type="EMBL" id="KAF4609459.1"/>
    </source>
</evidence>
<reference evidence="2 3" key="1">
    <citation type="submission" date="2020-03" db="EMBL/GenBank/DDBJ databases">
        <title>Draft Genome Sequence of Cudoniella acicularis.</title>
        <authorList>
            <person name="Buettner E."/>
            <person name="Kellner H."/>
        </authorList>
    </citation>
    <scope>NUCLEOTIDE SEQUENCE [LARGE SCALE GENOMIC DNA]</scope>
    <source>
        <strain evidence="2 3">DSM 108380</strain>
    </source>
</reference>
<keyword evidence="3" id="KW-1185">Reference proteome</keyword>
<name>A0A8H4QEL5_9HELO</name>
<feature type="region of interest" description="Disordered" evidence="1">
    <location>
        <begin position="116"/>
        <end position="144"/>
    </location>
</feature>
<sequence>MDPSTLVVLDRAEAIPSPESIAANHAQYPEIPESEELPYLLTPHLFSFANRDEAHHIGSALGVALFRRAKGRGIDTRYAVEFLDRLITNVEFVSKGKGRLRMFCWECQILKKPSGYWSTDSSQDGDDENLSIGKKSGVTTRTEGVGQDQVAGVSQQLGTTKTVGLPIHMDEQAWKETLSLEAKTSIAATFQETKDPGTFQNGRSNMVKNRIQMCEMEGVETSCLNGDTQPAENGSYKEKVISGYQASNTVSATATKEGLLVVSGLKSGSLSAIYQSSQRPATISEEMAEMEKSEVSFVNNVTPTKAESNPAAQSNIDSLEQILIPKVNGKANEYTDMDRARVFKELVVKIGKMGVCEHWGEFEVDFLRYLVDPLKSRLAVRSKSERSKSAIREATSLKQPFA</sequence>
<dbReference type="Proteomes" id="UP000566819">
    <property type="component" value="Unassembled WGS sequence"/>
</dbReference>
<dbReference type="OrthoDB" id="10663547at2759"/>
<comment type="caution">
    <text evidence="2">The sequence shown here is derived from an EMBL/GenBank/DDBJ whole genome shotgun (WGS) entry which is preliminary data.</text>
</comment>
<evidence type="ECO:0000313" key="3">
    <source>
        <dbReference type="Proteomes" id="UP000566819"/>
    </source>
</evidence>
<accession>A0A8H4QEL5</accession>
<organism evidence="2 3">
    <name type="scientific">Cudoniella acicularis</name>
    <dbReference type="NCBI Taxonomy" id="354080"/>
    <lineage>
        <taxon>Eukaryota</taxon>
        <taxon>Fungi</taxon>
        <taxon>Dikarya</taxon>
        <taxon>Ascomycota</taxon>
        <taxon>Pezizomycotina</taxon>
        <taxon>Leotiomycetes</taxon>
        <taxon>Helotiales</taxon>
        <taxon>Tricladiaceae</taxon>
        <taxon>Cudoniella</taxon>
    </lineage>
</organism>